<feature type="region of interest" description="Disordered" evidence="1">
    <location>
        <begin position="221"/>
        <end position="335"/>
    </location>
</feature>
<protein>
    <recommendedName>
        <fullName evidence="5">Lipoprotein</fullName>
    </recommendedName>
</protein>
<dbReference type="PROSITE" id="PS51257">
    <property type="entry name" value="PROKAR_LIPOPROTEIN"/>
    <property type="match status" value="1"/>
</dbReference>
<evidence type="ECO:0000256" key="2">
    <source>
        <dbReference type="SAM" id="SignalP"/>
    </source>
</evidence>
<accession>A0ABT4BM08</accession>
<organism evidence="3 4">
    <name type="scientific">Staphylococcus pettenkoferi</name>
    <dbReference type="NCBI Taxonomy" id="170573"/>
    <lineage>
        <taxon>Bacteria</taxon>
        <taxon>Bacillati</taxon>
        <taxon>Bacillota</taxon>
        <taxon>Bacilli</taxon>
        <taxon>Bacillales</taxon>
        <taxon>Staphylococcaceae</taxon>
        <taxon>Staphylococcus</taxon>
    </lineage>
</organism>
<evidence type="ECO:0000256" key="1">
    <source>
        <dbReference type="SAM" id="MobiDB-lite"/>
    </source>
</evidence>
<keyword evidence="2" id="KW-0732">Signal</keyword>
<dbReference type="EMBL" id="JANSLD010000031">
    <property type="protein sequence ID" value="MCY1583696.1"/>
    <property type="molecule type" value="Genomic_DNA"/>
</dbReference>
<feature type="signal peptide" evidence="2">
    <location>
        <begin position="1"/>
        <end position="19"/>
    </location>
</feature>
<reference evidence="3" key="2">
    <citation type="submission" date="2022-08" db="EMBL/GenBank/DDBJ databases">
        <authorList>
            <person name="Magnan C."/>
        </authorList>
    </citation>
    <scope>NUCLEOTIDE SEQUENCE</scope>
    <source>
        <strain evidence="3">NSP012P</strain>
    </source>
</reference>
<sequence length="335" mass="37669">MRKLLALTLAGIFVLGACGGNDDDKTSSQNKSHKKEKKSDKKESNNHTEQSNASQNNNASQNDQQKLTKQQAIDAVKDEVLDGAGSVPSSQISDMKVIKETSDNYHVEFKSGSENHGVVKQVMIINKYTGQRVGYYQTDKGTNKMKEGEALQIAKNHFNGGVIRPGEIDFNSFQLEGAKSNNKYYFVRYNVTRLSEPIPFELKIDKDKKKVVDSKSLGTKKQMEELSKVSEEDERKDREEKEKKVPNSPNKQDKQNKSEDTTQNGSSGEQNKAANEQKDIPERPNNKNENSENQQNQTSSSQANKNKTKQEPTDQNESQQNDSEKEANSNENEEN</sequence>
<proteinExistence type="predicted"/>
<keyword evidence="4" id="KW-1185">Reference proteome</keyword>
<evidence type="ECO:0000313" key="3">
    <source>
        <dbReference type="EMBL" id="MCY1583696.1"/>
    </source>
</evidence>
<feature type="compositionally biased region" description="Polar residues" evidence="1">
    <location>
        <begin position="261"/>
        <end position="274"/>
    </location>
</feature>
<evidence type="ECO:0000313" key="4">
    <source>
        <dbReference type="Proteomes" id="UP001072952"/>
    </source>
</evidence>
<dbReference type="RefSeq" id="WP_124225932.1">
    <property type="nucleotide sequence ID" value="NZ_JANSKN010000013.1"/>
</dbReference>
<feature type="compositionally biased region" description="Basic and acidic residues" evidence="1">
    <location>
        <begin position="275"/>
        <end position="290"/>
    </location>
</feature>
<feature type="compositionally biased region" description="Basic and acidic residues" evidence="1">
    <location>
        <begin position="221"/>
        <end position="260"/>
    </location>
</feature>
<gene>
    <name evidence="3" type="ORF">NW133_09160</name>
</gene>
<feature type="compositionally biased region" description="Low complexity" evidence="1">
    <location>
        <begin position="291"/>
        <end position="305"/>
    </location>
</feature>
<feature type="region of interest" description="Disordered" evidence="1">
    <location>
        <begin position="20"/>
        <end position="70"/>
    </location>
</feature>
<name>A0ABT4BM08_9STAP</name>
<feature type="compositionally biased region" description="Low complexity" evidence="1">
    <location>
        <begin position="50"/>
        <end position="65"/>
    </location>
</feature>
<feature type="chain" id="PRO_5046232623" description="Lipoprotein" evidence="2">
    <location>
        <begin position="20"/>
        <end position="335"/>
    </location>
</feature>
<evidence type="ECO:0008006" key="5">
    <source>
        <dbReference type="Google" id="ProtNLM"/>
    </source>
</evidence>
<reference evidence="3" key="1">
    <citation type="journal article" date="2022" name="Int. J. Mol. Sci.">
        <title>Phenotypic and Genotypic Virulence Characterisation of Staphylococcus pettenkoferi Strains Isolated from Human Bloodstream and Diabetic Foot Infections.</title>
        <authorList>
            <person name="Magnan C."/>
            <person name="Ahmad-Mansour N."/>
            <person name="Pouget C."/>
            <person name="Morsli M."/>
            <person name="Huc-Brandt S."/>
            <person name="Pantel A."/>
            <person name="Dunyach-Remy C."/>
            <person name="Sotto A."/>
            <person name="Molle V."/>
            <person name="Lavigne J.-P."/>
        </authorList>
    </citation>
    <scope>NUCLEOTIDE SEQUENCE</scope>
    <source>
        <strain evidence="3">NSP012P</strain>
    </source>
</reference>
<dbReference type="Proteomes" id="UP001072952">
    <property type="component" value="Unassembled WGS sequence"/>
</dbReference>
<feature type="compositionally biased region" description="Basic and acidic residues" evidence="1">
    <location>
        <begin position="37"/>
        <end position="46"/>
    </location>
</feature>
<comment type="caution">
    <text evidence="3">The sequence shown here is derived from an EMBL/GenBank/DDBJ whole genome shotgun (WGS) entry which is preliminary data.</text>
</comment>